<gene>
    <name evidence="1" type="ORF">QWI33_12580</name>
</gene>
<comment type="caution">
    <text evidence="1">The sequence shown here is derived from an EMBL/GenBank/DDBJ whole genome shotgun (WGS) entry which is preliminary data.</text>
</comment>
<sequence length="88" mass="9890">MHPLTTTSRFSADEIELLSCVIAAPNHENAAAWLGCSPTHLRRRLKQTRDRFRVETNAQLIVLAAASRSIDLDRVLPYGCRSGERSDR</sequence>
<reference evidence="1" key="1">
    <citation type="submission" date="2023-06" db="EMBL/GenBank/DDBJ databases">
        <title>Gycomyces niveus sp.nov., a novel actinomycete isolated from soil in Shouguang.</title>
        <authorList>
            <person name="Yang X."/>
            <person name="Zhao J."/>
        </authorList>
    </citation>
    <scope>NUCLEOTIDE SEQUENCE</scope>
    <source>
        <strain evidence="1">NEAU C2</strain>
    </source>
</reference>
<protein>
    <recommendedName>
        <fullName evidence="3">HTH luxR-type domain-containing protein</fullName>
    </recommendedName>
</protein>
<name>A0ABT7YPM1_9ACTN</name>
<accession>A0ABT7YPM1</accession>
<dbReference type="Proteomes" id="UP001171902">
    <property type="component" value="Unassembled WGS sequence"/>
</dbReference>
<keyword evidence="2" id="KW-1185">Reference proteome</keyword>
<evidence type="ECO:0008006" key="3">
    <source>
        <dbReference type="Google" id="ProtNLM"/>
    </source>
</evidence>
<dbReference type="RefSeq" id="WP_289957489.1">
    <property type="nucleotide sequence ID" value="NZ_JAUEMJ010000003.1"/>
</dbReference>
<dbReference type="EMBL" id="JAUEMJ010000003">
    <property type="protein sequence ID" value="MDN3240566.1"/>
    <property type="molecule type" value="Genomic_DNA"/>
</dbReference>
<proteinExistence type="predicted"/>
<evidence type="ECO:0000313" key="2">
    <source>
        <dbReference type="Proteomes" id="UP001171902"/>
    </source>
</evidence>
<evidence type="ECO:0000313" key="1">
    <source>
        <dbReference type="EMBL" id="MDN3240566.1"/>
    </source>
</evidence>
<organism evidence="1 2">
    <name type="scientific">Glycomyces tritici</name>
    <dbReference type="NCBI Taxonomy" id="2665176"/>
    <lineage>
        <taxon>Bacteria</taxon>
        <taxon>Bacillati</taxon>
        <taxon>Actinomycetota</taxon>
        <taxon>Actinomycetes</taxon>
        <taxon>Glycomycetales</taxon>
        <taxon>Glycomycetaceae</taxon>
        <taxon>Glycomyces</taxon>
    </lineage>
</organism>